<feature type="region of interest" description="Disordered" evidence="1">
    <location>
        <begin position="64"/>
        <end position="115"/>
    </location>
</feature>
<dbReference type="Proteomes" id="UP000799302">
    <property type="component" value="Unassembled WGS sequence"/>
</dbReference>
<evidence type="ECO:0000313" key="3">
    <source>
        <dbReference type="Proteomes" id="UP000799302"/>
    </source>
</evidence>
<accession>A0A6A6UMM7</accession>
<evidence type="ECO:0000256" key="1">
    <source>
        <dbReference type="SAM" id="MobiDB-lite"/>
    </source>
</evidence>
<dbReference type="EMBL" id="MU004231">
    <property type="protein sequence ID" value="KAF2672946.1"/>
    <property type="molecule type" value="Genomic_DNA"/>
</dbReference>
<sequence>MWSTCGDSPNTDVKKHRGNDGAPDWAVLQDNELHVDPLNPAPGEEETVSKFMKFFCHWLLDPRRTKPTPVKKKKPDSNVPPVDPDGDTLMGERLTENNPDSDPMDIDSSTDEDDFTHSQPRSFNLFCVKSVQSHHSRECIFFFTRREVQVIAIGLDFVTSLF</sequence>
<evidence type="ECO:0000313" key="2">
    <source>
        <dbReference type="EMBL" id="KAF2672946.1"/>
    </source>
</evidence>
<gene>
    <name evidence="2" type="ORF">BT63DRAFT_410011</name>
</gene>
<feature type="compositionally biased region" description="Acidic residues" evidence="1">
    <location>
        <begin position="102"/>
        <end position="114"/>
    </location>
</feature>
<reference evidence="2" key="1">
    <citation type="journal article" date="2020" name="Stud. Mycol.">
        <title>101 Dothideomycetes genomes: a test case for predicting lifestyles and emergence of pathogens.</title>
        <authorList>
            <person name="Haridas S."/>
            <person name="Albert R."/>
            <person name="Binder M."/>
            <person name="Bloem J."/>
            <person name="Labutti K."/>
            <person name="Salamov A."/>
            <person name="Andreopoulos B."/>
            <person name="Baker S."/>
            <person name="Barry K."/>
            <person name="Bills G."/>
            <person name="Bluhm B."/>
            <person name="Cannon C."/>
            <person name="Castanera R."/>
            <person name="Culley D."/>
            <person name="Daum C."/>
            <person name="Ezra D."/>
            <person name="Gonzalez J."/>
            <person name="Henrissat B."/>
            <person name="Kuo A."/>
            <person name="Liang C."/>
            <person name="Lipzen A."/>
            <person name="Lutzoni F."/>
            <person name="Magnuson J."/>
            <person name="Mondo S."/>
            <person name="Nolan M."/>
            <person name="Ohm R."/>
            <person name="Pangilinan J."/>
            <person name="Park H.-J."/>
            <person name="Ramirez L."/>
            <person name="Alfaro M."/>
            <person name="Sun H."/>
            <person name="Tritt A."/>
            <person name="Yoshinaga Y."/>
            <person name="Zwiers L.-H."/>
            <person name="Turgeon B."/>
            <person name="Goodwin S."/>
            <person name="Spatafora J."/>
            <person name="Crous P."/>
            <person name="Grigoriev I."/>
        </authorList>
    </citation>
    <scope>NUCLEOTIDE SEQUENCE</scope>
    <source>
        <strain evidence="2">CBS 115976</strain>
    </source>
</reference>
<name>A0A6A6UMM7_9PEZI</name>
<feature type="region of interest" description="Disordered" evidence="1">
    <location>
        <begin position="1"/>
        <end position="24"/>
    </location>
</feature>
<proteinExistence type="predicted"/>
<organism evidence="2 3">
    <name type="scientific">Microthyrium microscopicum</name>
    <dbReference type="NCBI Taxonomy" id="703497"/>
    <lineage>
        <taxon>Eukaryota</taxon>
        <taxon>Fungi</taxon>
        <taxon>Dikarya</taxon>
        <taxon>Ascomycota</taxon>
        <taxon>Pezizomycotina</taxon>
        <taxon>Dothideomycetes</taxon>
        <taxon>Dothideomycetes incertae sedis</taxon>
        <taxon>Microthyriales</taxon>
        <taxon>Microthyriaceae</taxon>
        <taxon>Microthyrium</taxon>
    </lineage>
</organism>
<protein>
    <submittedName>
        <fullName evidence="2">Uncharacterized protein</fullName>
    </submittedName>
</protein>
<dbReference type="AlphaFoldDB" id="A0A6A6UMM7"/>
<keyword evidence="3" id="KW-1185">Reference proteome</keyword>
<feature type="compositionally biased region" description="Polar residues" evidence="1">
    <location>
        <begin position="1"/>
        <end position="11"/>
    </location>
</feature>
<feature type="compositionally biased region" description="Basic residues" evidence="1">
    <location>
        <begin position="65"/>
        <end position="74"/>
    </location>
</feature>